<proteinExistence type="predicted"/>
<dbReference type="RefSeq" id="WP_148449813.1">
    <property type="nucleotide sequence ID" value="NZ_VSDO01000001.1"/>
</dbReference>
<evidence type="ECO:0000256" key="1">
    <source>
        <dbReference type="SAM" id="Coils"/>
    </source>
</evidence>
<reference evidence="3 4" key="1">
    <citation type="submission" date="2019-08" db="EMBL/GenBank/DDBJ databases">
        <title>Genome sequencing of Paenibacillus faecis DSM 23593(T).</title>
        <authorList>
            <person name="Kook J.-K."/>
            <person name="Park S.-N."/>
            <person name="Lim Y.K."/>
        </authorList>
    </citation>
    <scope>NUCLEOTIDE SEQUENCE [LARGE SCALE GENOMIC DNA]</scope>
    <source>
        <strain evidence="3 4">DSM 23593</strain>
    </source>
</reference>
<dbReference type="AlphaFoldDB" id="A0A5D0CZM5"/>
<sequence length="208" mass="22955">MSFGDPWFYIVLLGAAALVYALLLPGRKATQPSSPGSASELEATLEQFMSEIEKENEELIDLIAGMKQDFAAKQLAQQEQLVELRKRLVEVEQNALQYKSRLDALDQQLSAAPSRPAETASEPKSEIAAADLPAARTPEIAVVQAEPAAAVETMPEEAARTESVRDRYPELFHLYEQGKSMDMIAKSVGIQRGEVQLILQLAKREESR</sequence>
<organism evidence="3 4">
    <name type="scientific">Paenibacillus faecis</name>
    <dbReference type="NCBI Taxonomy" id="862114"/>
    <lineage>
        <taxon>Bacteria</taxon>
        <taxon>Bacillati</taxon>
        <taxon>Bacillota</taxon>
        <taxon>Bacilli</taxon>
        <taxon>Bacillales</taxon>
        <taxon>Paenibacillaceae</taxon>
        <taxon>Paenibacillus</taxon>
    </lineage>
</organism>
<name>A0A5D0CZM5_9BACL</name>
<dbReference type="Proteomes" id="UP000325218">
    <property type="component" value="Unassembled WGS sequence"/>
</dbReference>
<gene>
    <name evidence="3" type="ORF">FRY98_01155</name>
</gene>
<keyword evidence="2" id="KW-1133">Transmembrane helix</keyword>
<dbReference type="EMBL" id="VSDO01000001">
    <property type="protein sequence ID" value="TYA14327.1"/>
    <property type="molecule type" value="Genomic_DNA"/>
</dbReference>
<feature type="coiled-coil region" evidence="1">
    <location>
        <begin position="38"/>
        <end position="108"/>
    </location>
</feature>
<evidence type="ECO:0000256" key="2">
    <source>
        <dbReference type="SAM" id="Phobius"/>
    </source>
</evidence>
<feature type="transmembrane region" description="Helical" evidence="2">
    <location>
        <begin position="6"/>
        <end position="24"/>
    </location>
</feature>
<evidence type="ECO:0000313" key="4">
    <source>
        <dbReference type="Proteomes" id="UP000325218"/>
    </source>
</evidence>
<dbReference type="OrthoDB" id="1682562at2"/>
<protein>
    <recommendedName>
        <fullName evidence="5">DUF2802 domain-containing protein</fullName>
    </recommendedName>
</protein>
<keyword evidence="2" id="KW-0472">Membrane</keyword>
<keyword evidence="4" id="KW-1185">Reference proteome</keyword>
<evidence type="ECO:0000313" key="3">
    <source>
        <dbReference type="EMBL" id="TYA14327.1"/>
    </source>
</evidence>
<comment type="caution">
    <text evidence="3">The sequence shown here is derived from an EMBL/GenBank/DDBJ whole genome shotgun (WGS) entry which is preliminary data.</text>
</comment>
<keyword evidence="1" id="KW-0175">Coiled coil</keyword>
<keyword evidence="2" id="KW-0812">Transmembrane</keyword>
<accession>A0A5D0CZM5</accession>
<evidence type="ECO:0008006" key="5">
    <source>
        <dbReference type="Google" id="ProtNLM"/>
    </source>
</evidence>